<evidence type="ECO:0000313" key="5">
    <source>
        <dbReference type="EMBL" id="ANP73872.1"/>
    </source>
</evidence>
<dbReference type="RefSeq" id="WP_066597586.1">
    <property type="nucleotide sequence ID" value="NZ_CP016282.1"/>
</dbReference>
<dbReference type="Proteomes" id="UP000092582">
    <property type="component" value="Chromosome 1"/>
</dbReference>
<dbReference type="InterPro" id="IPR050399">
    <property type="entry name" value="HPr"/>
</dbReference>
<evidence type="ECO:0000256" key="3">
    <source>
        <dbReference type="ARBA" id="ARBA00022683"/>
    </source>
</evidence>
<dbReference type="CDD" id="cd00367">
    <property type="entry name" value="PTS-HPr_like"/>
    <property type="match status" value="1"/>
</dbReference>
<dbReference type="AlphaFoldDB" id="A0A1B1BMI8"/>
<reference evidence="5 6" key="1">
    <citation type="submission" date="2016-06" db="EMBL/GenBank/DDBJ databases">
        <title>Genome sequencing of Cryobacterium arcticum PAMC 27867.</title>
        <authorList>
            <person name="Lee J."/>
            <person name="Kim O.-S."/>
        </authorList>
    </citation>
    <scope>NUCLEOTIDE SEQUENCE [LARGE SCALE GENOMIC DNA]</scope>
    <source>
        <strain evidence="5 6">PAMC 27867</strain>
    </source>
</reference>
<keyword evidence="3" id="KW-0598">Phosphotransferase system</keyword>
<dbReference type="Pfam" id="PF00381">
    <property type="entry name" value="PTS-HPr"/>
    <property type="match status" value="1"/>
</dbReference>
<dbReference type="GO" id="GO:0016740">
    <property type="term" value="F:transferase activity"/>
    <property type="evidence" value="ECO:0007669"/>
    <property type="project" value="UniProtKB-KW"/>
</dbReference>
<dbReference type="GO" id="GO:0009401">
    <property type="term" value="P:phosphoenolpyruvate-dependent sugar phosphotransferase system"/>
    <property type="evidence" value="ECO:0007669"/>
    <property type="project" value="UniProtKB-KW"/>
</dbReference>
<dbReference type="OrthoDB" id="9809047at2"/>
<evidence type="ECO:0000256" key="2">
    <source>
        <dbReference type="ARBA" id="ARBA00022490"/>
    </source>
</evidence>
<dbReference type="InterPro" id="IPR000032">
    <property type="entry name" value="HPr-like"/>
</dbReference>
<dbReference type="PRINTS" id="PR00107">
    <property type="entry name" value="PHOSPHOCPHPR"/>
</dbReference>
<comment type="subcellular location">
    <subcellularLocation>
        <location evidence="1">Cytoplasm</location>
    </subcellularLocation>
</comment>
<dbReference type="KEGG" id="cart:PA27867_2935"/>
<evidence type="ECO:0000259" key="4">
    <source>
        <dbReference type="PROSITE" id="PS51350"/>
    </source>
</evidence>
<keyword evidence="6" id="KW-1185">Reference proteome</keyword>
<dbReference type="EMBL" id="CP016282">
    <property type="protein sequence ID" value="ANP73872.1"/>
    <property type="molecule type" value="Genomic_DNA"/>
</dbReference>
<proteinExistence type="predicted"/>
<dbReference type="STRING" id="670052.PA27867_2935"/>
<name>A0A1B1BMI8_9MICO</name>
<dbReference type="GO" id="GO:0005737">
    <property type="term" value="C:cytoplasm"/>
    <property type="evidence" value="ECO:0007669"/>
    <property type="project" value="UniProtKB-SubCell"/>
</dbReference>
<keyword evidence="2" id="KW-0963">Cytoplasm</keyword>
<evidence type="ECO:0000256" key="1">
    <source>
        <dbReference type="ARBA" id="ARBA00004496"/>
    </source>
</evidence>
<dbReference type="Gene3D" id="3.30.1340.10">
    <property type="entry name" value="HPr-like"/>
    <property type="match status" value="1"/>
</dbReference>
<protein>
    <submittedName>
        <fullName evidence="5">Phosphotransferase</fullName>
    </submittedName>
</protein>
<accession>A0A1B1BMI8</accession>
<dbReference type="PROSITE" id="PS51350">
    <property type="entry name" value="PTS_HPR_DOM"/>
    <property type="match status" value="1"/>
</dbReference>
<dbReference type="PATRIC" id="fig|670052.7.peg.3016"/>
<keyword evidence="5" id="KW-0808">Transferase</keyword>
<feature type="domain" description="HPr" evidence="4">
    <location>
        <begin position="1"/>
        <end position="88"/>
    </location>
</feature>
<sequence>MAERTVLIGSTHGLHARPAKLFTKAAAAAGTPVTLQKGDGKAVNAASILGVIALGINHGDSVTLATDGDNAETVLDELAALLLTDHDA</sequence>
<dbReference type="SUPFAM" id="SSF55594">
    <property type="entry name" value="HPr-like"/>
    <property type="match status" value="1"/>
</dbReference>
<dbReference type="InterPro" id="IPR035895">
    <property type="entry name" value="HPr-like_sf"/>
</dbReference>
<dbReference type="PANTHER" id="PTHR33705">
    <property type="entry name" value="PHOSPHOCARRIER PROTEIN HPR"/>
    <property type="match status" value="1"/>
</dbReference>
<organism evidence="5 6">
    <name type="scientific">Cryobacterium arcticum</name>
    <dbReference type="NCBI Taxonomy" id="670052"/>
    <lineage>
        <taxon>Bacteria</taxon>
        <taxon>Bacillati</taxon>
        <taxon>Actinomycetota</taxon>
        <taxon>Actinomycetes</taxon>
        <taxon>Micrococcales</taxon>
        <taxon>Microbacteriaceae</taxon>
        <taxon>Cryobacterium</taxon>
    </lineage>
</organism>
<dbReference type="NCBIfam" id="TIGR01003">
    <property type="entry name" value="PTS_HPr_family"/>
    <property type="match status" value="1"/>
</dbReference>
<gene>
    <name evidence="5" type="ORF">PA27867_2935</name>
</gene>
<dbReference type="PANTHER" id="PTHR33705:SF2">
    <property type="entry name" value="PHOSPHOCARRIER PROTEIN NPR"/>
    <property type="match status" value="1"/>
</dbReference>
<evidence type="ECO:0000313" key="6">
    <source>
        <dbReference type="Proteomes" id="UP000092582"/>
    </source>
</evidence>